<proteinExistence type="inferred from homology"/>
<feature type="signal peptide" evidence="5">
    <location>
        <begin position="1"/>
        <end position="36"/>
    </location>
</feature>
<evidence type="ECO:0000256" key="3">
    <source>
        <dbReference type="ARBA" id="ARBA00022801"/>
    </source>
</evidence>
<dbReference type="PANTHER" id="PTHR42978">
    <property type="entry name" value="QUORUM-QUENCHING LACTONASE YTNP-RELATED-RELATED"/>
    <property type="match status" value="1"/>
</dbReference>
<dbReference type="SUPFAM" id="SSF56281">
    <property type="entry name" value="Metallo-hydrolase/oxidoreductase"/>
    <property type="match status" value="1"/>
</dbReference>
<keyword evidence="4" id="KW-0862">Zinc</keyword>
<reference evidence="8" key="1">
    <citation type="journal article" date="2019" name="Int. J. Syst. Evol. Microbiol.">
        <title>The Global Catalogue of Microorganisms (GCM) 10K type strain sequencing project: providing services to taxonomists for standard genome sequencing and annotation.</title>
        <authorList>
            <consortium name="The Broad Institute Genomics Platform"/>
            <consortium name="The Broad Institute Genome Sequencing Center for Infectious Disease"/>
            <person name="Wu L."/>
            <person name="Ma J."/>
        </authorList>
    </citation>
    <scope>NUCLEOTIDE SEQUENCE [LARGE SCALE GENOMIC DNA]</scope>
    <source>
        <strain evidence="8">JCM 15503</strain>
    </source>
</reference>
<dbReference type="InterPro" id="IPR036866">
    <property type="entry name" value="RibonucZ/Hydroxyglut_hydro"/>
</dbReference>
<dbReference type="RefSeq" id="WP_170200851.1">
    <property type="nucleotide sequence ID" value="NZ_BAAAEW010000003.1"/>
</dbReference>
<keyword evidence="3" id="KW-0378">Hydrolase</keyword>
<dbReference type="InterPro" id="IPR001279">
    <property type="entry name" value="Metallo-B-lactamas"/>
</dbReference>
<evidence type="ECO:0000313" key="8">
    <source>
        <dbReference type="Proteomes" id="UP001500279"/>
    </source>
</evidence>
<dbReference type="SMART" id="SM00849">
    <property type="entry name" value="Lactamase_B"/>
    <property type="match status" value="1"/>
</dbReference>
<dbReference type="Proteomes" id="UP001500279">
    <property type="component" value="Unassembled WGS sequence"/>
</dbReference>
<evidence type="ECO:0000256" key="4">
    <source>
        <dbReference type="ARBA" id="ARBA00022833"/>
    </source>
</evidence>
<gene>
    <name evidence="7" type="ORF">GCM10009107_02710</name>
</gene>
<dbReference type="Gene3D" id="3.60.15.10">
    <property type="entry name" value="Ribonuclease Z/Hydroxyacylglutathione hydrolase-like"/>
    <property type="match status" value="1"/>
</dbReference>
<keyword evidence="5" id="KW-0732">Signal</keyword>
<dbReference type="Pfam" id="PF00753">
    <property type="entry name" value="Lactamase_B"/>
    <property type="match status" value="1"/>
</dbReference>
<dbReference type="InterPro" id="IPR051013">
    <property type="entry name" value="MBL_superfamily_lactonases"/>
</dbReference>
<sequence>MSPHSRIPGKISTVMAGALTACALLAVELAVPPARAAAPQQRVQVAGWYRMMLGDFEVTALLDGTHPFPVDEVMTHATHEQLDQLLASADTPRPVEGPINAFLINTGSRLVLIDSGAGTLYGECCGHLIANLRAAGYQPEQVDDIFLTHLHRDHVGGINARGQMAFPNATLHISRTDADYWTSRDQQKLAPAFLGSMFDGAIESLQPYLAAHRVQTFVGGVDLLPGLRAMPSAGHTPGHTAYVVESRGQKLVVWGDVVHVAPIQFPAPGIRLKYDSDQDQAEQVRRQLFAEAAQQGQWVAAAHIAFPGIGHILARDGRYDWAPAAFTSWLPAPAAASAPAR</sequence>
<evidence type="ECO:0000259" key="6">
    <source>
        <dbReference type="SMART" id="SM00849"/>
    </source>
</evidence>
<dbReference type="CDD" id="cd07720">
    <property type="entry name" value="OPHC2-like_MBL-fold"/>
    <property type="match status" value="1"/>
</dbReference>
<organism evidence="7 8">
    <name type="scientific">Ideonella azotifigens</name>
    <dbReference type="NCBI Taxonomy" id="513160"/>
    <lineage>
        <taxon>Bacteria</taxon>
        <taxon>Pseudomonadati</taxon>
        <taxon>Pseudomonadota</taxon>
        <taxon>Betaproteobacteria</taxon>
        <taxon>Burkholderiales</taxon>
        <taxon>Sphaerotilaceae</taxon>
        <taxon>Ideonella</taxon>
    </lineage>
</organism>
<accession>A0ABP3UTR7</accession>
<dbReference type="EMBL" id="BAAAEW010000003">
    <property type="protein sequence ID" value="GAA0740772.1"/>
    <property type="molecule type" value="Genomic_DNA"/>
</dbReference>
<comment type="caution">
    <text evidence="7">The sequence shown here is derived from an EMBL/GenBank/DDBJ whole genome shotgun (WGS) entry which is preliminary data.</text>
</comment>
<keyword evidence="8" id="KW-1185">Reference proteome</keyword>
<evidence type="ECO:0000313" key="7">
    <source>
        <dbReference type="EMBL" id="GAA0740772.1"/>
    </source>
</evidence>
<comment type="similarity">
    <text evidence="1">Belongs to the metallo-beta-lactamase superfamily.</text>
</comment>
<name>A0ABP3UTR7_9BURK</name>
<evidence type="ECO:0000256" key="2">
    <source>
        <dbReference type="ARBA" id="ARBA00022723"/>
    </source>
</evidence>
<protein>
    <submittedName>
        <fullName evidence="7">MBL fold metallo-hydrolase</fullName>
    </submittedName>
</protein>
<dbReference type="PANTHER" id="PTHR42978:SF6">
    <property type="entry name" value="QUORUM-QUENCHING LACTONASE YTNP-RELATED"/>
    <property type="match status" value="1"/>
</dbReference>
<keyword evidence="2" id="KW-0479">Metal-binding</keyword>
<evidence type="ECO:0000256" key="1">
    <source>
        <dbReference type="ARBA" id="ARBA00007749"/>
    </source>
</evidence>
<evidence type="ECO:0000256" key="5">
    <source>
        <dbReference type="SAM" id="SignalP"/>
    </source>
</evidence>
<feature type="domain" description="Metallo-beta-lactamase" evidence="6">
    <location>
        <begin position="98"/>
        <end position="303"/>
    </location>
</feature>
<dbReference type="PROSITE" id="PS51257">
    <property type="entry name" value="PROKAR_LIPOPROTEIN"/>
    <property type="match status" value="1"/>
</dbReference>
<feature type="chain" id="PRO_5047121594" evidence="5">
    <location>
        <begin position="37"/>
        <end position="341"/>
    </location>
</feature>